<organism evidence="10 11">
    <name type="scientific">Diploscapter pachys</name>
    <dbReference type="NCBI Taxonomy" id="2018661"/>
    <lineage>
        <taxon>Eukaryota</taxon>
        <taxon>Metazoa</taxon>
        <taxon>Ecdysozoa</taxon>
        <taxon>Nematoda</taxon>
        <taxon>Chromadorea</taxon>
        <taxon>Rhabditida</taxon>
        <taxon>Rhabditina</taxon>
        <taxon>Rhabditomorpha</taxon>
        <taxon>Rhabditoidea</taxon>
        <taxon>Rhabditidae</taxon>
        <taxon>Diploscapter</taxon>
    </lineage>
</organism>
<comment type="caution">
    <text evidence="10">The sequence shown here is derived from an EMBL/GenBank/DDBJ whole genome shotgun (WGS) entry which is preliminary data.</text>
</comment>
<evidence type="ECO:0000313" key="10">
    <source>
        <dbReference type="EMBL" id="PAV82251.1"/>
    </source>
</evidence>
<keyword evidence="5" id="KW-0804">Transcription</keyword>
<feature type="region of interest" description="Disordered" evidence="7">
    <location>
        <begin position="1"/>
        <end position="26"/>
    </location>
</feature>
<dbReference type="GO" id="GO:0006368">
    <property type="term" value="P:transcription elongation by RNA polymerase II"/>
    <property type="evidence" value="ECO:0007669"/>
    <property type="project" value="TreeGrafter"/>
</dbReference>
<feature type="region of interest" description="Disordered" evidence="7">
    <location>
        <begin position="38"/>
        <end position="109"/>
    </location>
</feature>
<feature type="compositionally biased region" description="Basic residues" evidence="7">
    <location>
        <begin position="66"/>
        <end position="76"/>
    </location>
</feature>
<keyword evidence="6" id="KW-0539">Nucleus</keyword>
<gene>
    <name evidence="10" type="ORF">WR25_24507</name>
</gene>
<evidence type="ECO:0000313" key="11">
    <source>
        <dbReference type="Proteomes" id="UP000218231"/>
    </source>
</evidence>
<dbReference type="STRING" id="2018661.A0A2A2L7K8"/>
<comment type="subcellular location">
    <subcellularLocation>
        <location evidence="1">Nucleus</location>
    </subcellularLocation>
</comment>
<dbReference type="GO" id="GO:0006357">
    <property type="term" value="P:regulation of transcription by RNA polymerase II"/>
    <property type="evidence" value="ECO:0007669"/>
    <property type="project" value="InterPro"/>
</dbReference>
<dbReference type="Gene3D" id="3.30.70.940">
    <property type="entry name" value="NusG, N-terminal domain"/>
    <property type="match status" value="1"/>
</dbReference>
<dbReference type="Proteomes" id="UP000218231">
    <property type="component" value="Unassembled WGS sequence"/>
</dbReference>
<dbReference type="CDD" id="cd09888">
    <property type="entry name" value="NGN_Euk"/>
    <property type="match status" value="1"/>
</dbReference>
<dbReference type="PANTHER" id="PTHR11125:SF7">
    <property type="entry name" value="TRANSCRIPTION ELONGATION FACTOR SPT5"/>
    <property type="match status" value="1"/>
</dbReference>
<evidence type="ECO:0000256" key="3">
    <source>
        <dbReference type="ARBA" id="ARBA00020181"/>
    </source>
</evidence>
<feature type="compositionally biased region" description="Acidic residues" evidence="7">
    <location>
        <begin position="83"/>
        <end position="103"/>
    </location>
</feature>
<evidence type="ECO:0000259" key="9">
    <source>
        <dbReference type="Pfam" id="PF11942"/>
    </source>
</evidence>
<dbReference type="AlphaFoldDB" id="A0A2A2L7K8"/>
<accession>A0A2A2L7K8</accession>
<dbReference type="FunFam" id="3.30.70.940:FF:000005">
    <property type="entry name" value="Transcription elongation factor SPT5"/>
    <property type="match status" value="1"/>
</dbReference>
<sequence length="263" mass="30375">MSDSDDLGSLRLCDDLESESDSERDFAELERKLVLDRKRKIQVSSSSDEEKSSSDGDEEEGEKSTKARQKKRRPRGSVRNEFILEDVEVDDDDEEESEDDGWGEIEKNEKHEAEMEMFRLDAQRRQRHSALQELSEDELVRRLEDKYSRRSPRRGIDDDDIGMDSIAQTSLLPQTKDPNLWIVKCRLGEEKAASLQLMRKFIAYQNHDQPLLIKSVVCKENLKGMIYVEAHKQAHVQKAIEGVSALNSYIITAEIDLKKTQMQ</sequence>
<evidence type="ECO:0000256" key="4">
    <source>
        <dbReference type="ARBA" id="ARBA00021370"/>
    </source>
</evidence>
<evidence type="ECO:0000256" key="1">
    <source>
        <dbReference type="ARBA" id="ARBA00004123"/>
    </source>
</evidence>
<reference evidence="10 11" key="1">
    <citation type="journal article" date="2017" name="Curr. Biol.">
        <title>Genome architecture and evolution of a unichromosomal asexual nematode.</title>
        <authorList>
            <person name="Fradin H."/>
            <person name="Zegar C."/>
            <person name="Gutwein M."/>
            <person name="Lucas J."/>
            <person name="Kovtun M."/>
            <person name="Corcoran D."/>
            <person name="Baugh L.R."/>
            <person name="Kiontke K."/>
            <person name="Gunsalus K."/>
            <person name="Fitch D.H."/>
            <person name="Piano F."/>
        </authorList>
    </citation>
    <scope>NUCLEOTIDE SEQUENCE [LARGE SCALE GENOMIC DNA]</scope>
    <source>
        <strain evidence="10">PF1309</strain>
    </source>
</reference>
<evidence type="ECO:0000259" key="8">
    <source>
        <dbReference type="Pfam" id="PF03439"/>
    </source>
</evidence>
<feature type="domain" description="Spt5 transcription elongation factor N-terminal" evidence="9">
    <location>
        <begin position="82"/>
        <end position="173"/>
    </location>
</feature>
<dbReference type="GO" id="GO:0032784">
    <property type="term" value="P:regulation of DNA-templated transcription elongation"/>
    <property type="evidence" value="ECO:0007669"/>
    <property type="project" value="InterPro"/>
</dbReference>
<dbReference type="Pfam" id="PF11942">
    <property type="entry name" value="Spt5_N"/>
    <property type="match status" value="1"/>
</dbReference>
<dbReference type="OrthoDB" id="5876650at2759"/>
<name>A0A2A2L7K8_9BILA</name>
<comment type="similarity">
    <text evidence="2">Belongs to the SPT5 family.</text>
</comment>
<proteinExistence type="inferred from homology"/>
<keyword evidence="11" id="KW-1185">Reference proteome</keyword>
<evidence type="ECO:0000256" key="7">
    <source>
        <dbReference type="SAM" id="MobiDB-lite"/>
    </source>
</evidence>
<dbReference type="InterPro" id="IPR005100">
    <property type="entry name" value="NGN-domain"/>
</dbReference>
<dbReference type="InterPro" id="IPR039385">
    <property type="entry name" value="NGN_Euk"/>
</dbReference>
<evidence type="ECO:0000256" key="2">
    <source>
        <dbReference type="ARBA" id="ARBA00006956"/>
    </source>
</evidence>
<dbReference type="Pfam" id="PF03439">
    <property type="entry name" value="Spt5-NGN"/>
    <property type="match status" value="1"/>
</dbReference>
<dbReference type="InterPro" id="IPR039659">
    <property type="entry name" value="SPT5"/>
</dbReference>
<dbReference type="GO" id="GO:0032044">
    <property type="term" value="C:DSIF complex"/>
    <property type="evidence" value="ECO:0007669"/>
    <property type="project" value="TreeGrafter"/>
</dbReference>
<feature type="domain" description="NGN" evidence="8">
    <location>
        <begin position="179"/>
        <end position="248"/>
    </location>
</feature>
<dbReference type="InterPro" id="IPR022581">
    <property type="entry name" value="Spt5_N"/>
</dbReference>
<dbReference type="PANTHER" id="PTHR11125">
    <property type="entry name" value="SUPPRESSOR OF TY 5"/>
    <property type="match status" value="1"/>
</dbReference>
<protein>
    <recommendedName>
        <fullName evidence="3">Transcription elongation factor SPT5</fullName>
    </recommendedName>
    <alternativeName>
        <fullName evidence="4">Transcription elongation factor spt5</fullName>
    </alternativeName>
</protein>
<dbReference type="GO" id="GO:0003729">
    <property type="term" value="F:mRNA binding"/>
    <property type="evidence" value="ECO:0007669"/>
    <property type="project" value="TreeGrafter"/>
</dbReference>
<dbReference type="EMBL" id="LIAE01007072">
    <property type="protein sequence ID" value="PAV82251.1"/>
    <property type="molecule type" value="Genomic_DNA"/>
</dbReference>
<evidence type="ECO:0000256" key="6">
    <source>
        <dbReference type="ARBA" id="ARBA00023242"/>
    </source>
</evidence>
<dbReference type="InterPro" id="IPR036735">
    <property type="entry name" value="NGN_dom_sf"/>
</dbReference>
<evidence type="ECO:0000256" key="5">
    <source>
        <dbReference type="ARBA" id="ARBA00023163"/>
    </source>
</evidence>